<dbReference type="Pfam" id="PF01453">
    <property type="entry name" value="B_lectin"/>
    <property type="match status" value="1"/>
</dbReference>
<keyword evidence="5 19" id="KW-0812">Transmembrane</keyword>
<organism evidence="23 24">
    <name type="scientific">Cinchona calisaya</name>
    <dbReference type="NCBI Taxonomy" id="153742"/>
    <lineage>
        <taxon>Eukaryota</taxon>
        <taxon>Viridiplantae</taxon>
        <taxon>Streptophyta</taxon>
        <taxon>Embryophyta</taxon>
        <taxon>Tracheophyta</taxon>
        <taxon>Spermatophyta</taxon>
        <taxon>Magnoliopsida</taxon>
        <taxon>eudicotyledons</taxon>
        <taxon>Gunneridae</taxon>
        <taxon>Pentapetalae</taxon>
        <taxon>asterids</taxon>
        <taxon>lamiids</taxon>
        <taxon>Gentianales</taxon>
        <taxon>Rubiaceae</taxon>
        <taxon>Cinchonoideae</taxon>
        <taxon>Cinchoneae</taxon>
        <taxon>Cinchona</taxon>
    </lineage>
</organism>
<evidence type="ECO:0000256" key="3">
    <source>
        <dbReference type="ARBA" id="ARBA00022527"/>
    </source>
</evidence>
<dbReference type="GO" id="GO:0005524">
    <property type="term" value="F:ATP binding"/>
    <property type="evidence" value="ECO:0007669"/>
    <property type="project" value="UniProtKB-KW"/>
</dbReference>
<dbReference type="FunFam" id="1.10.510.10:FF:000060">
    <property type="entry name" value="G-type lectin S-receptor-like serine/threonine-protein kinase"/>
    <property type="match status" value="1"/>
</dbReference>
<dbReference type="PANTHER" id="PTHR27002:SF925">
    <property type="entry name" value="RECEPTOR-LIKE SERINE_THREONINE-PROTEIN KINASE"/>
    <property type="match status" value="1"/>
</dbReference>
<keyword evidence="9 18" id="KW-0418">Kinase</keyword>
<keyword evidence="15" id="KW-0325">Glycoprotein</keyword>
<evidence type="ECO:0000256" key="17">
    <source>
        <dbReference type="ARBA" id="ARBA00048679"/>
    </source>
</evidence>
<evidence type="ECO:0000256" key="11">
    <source>
        <dbReference type="ARBA" id="ARBA00022989"/>
    </source>
</evidence>
<gene>
    <name evidence="23" type="ORF">ACH5RR_004289</name>
</gene>
<evidence type="ECO:0000256" key="5">
    <source>
        <dbReference type="ARBA" id="ARBA00022692"/>
    </source>
</evidence>
<accession>A0ABD3AXI1</accession>
<evidence type="ECO:0000256" key="2">
    <source>
        <dbReference type="ARBA" id="ARBA00022475"/>
    </source>
</evidence>
<dbReference type="EMBL" id="JBJUIK010000002">
    <property type="protein sequence ID" value="KAL3535828.1"/>
    <property type="molecule type" value="Genomic_DNA"/>
</dbReference>
<evidence type="ECO:0000256" key="20">
    <source>
        <dbReference type="SAM" id="SignalP"/>
    </source>
</evidence>
<feature type="transmembrane region" description="Helical" evidence="19">
    <location>
        <begin position="403"/>
        <end position="424"/>
    </location>
</feature>
<feature type="signal peptide" evidence="20">
    <location>
        <begin position="1"/>
        <end position="25"/>
    </location>
</feature>
<dbReference type="GO" id="GO:0005886">
    <property type="term" value="C:plasma membrane"/>
    <property type="evidence" value="ECO:0007669"/>
    <property type="project" value="UniProtKB-SubCell"/>
</dbReference>
<evidence type="ECO:0000256" key="4">
    <source>
        <dbReference type="ARBA" id="ARBA00022679"/>
    </source>
</evidence>
<evidence type="ECO:0000256" key="9">
    <source>
        <dbReference type="ARBA" id="ARBA00022777"/>
    </source>
</evidence>
<evidence type="ECO:0000256" key="6">
    <source>
        <dbReference type="ARBA" id="ARBA00022729"/>
    </source>
</evidence>
<evidence type="ECO:0000256" key="7">
    <source>
        <dbReference type="ARBA" id="ARBA00022734"/>
    </source>
</evidence>
<dbReference type="InterPro" id="IPR024171">
    <property type="entry name" value="SRK-like_kinase"/>
</dbReference>
<dbReference type="InterPro" id="IPR011009">
    <property type="entry name" value="Kinase-like_dom_sf"/>
</dbReference>
<comment type="catalytic activity">
    <reaction evidence="16 18">
        <text>L-threonyl-[protein] + ATP = O-phospho-L-threonyl-[protein] + ADP + H(+)</text>
        <dbReference type="Rhea" id="RHEA:46608"/>
        <dbReference type="Rhea" id="RHEA-COMP:11060"/>
        <dbReference type="Rhea" id="RHEA-COMP:11605"/>
        <dbReference type="ChEBI" id="CHEBI:15378"/>
        <dbReference type="ChEBI" id="CHEBI:30013"/>
        <dbReference type="ChEBI" id="CHEBI:30616"/>
        <dbReference type="ChEBI" id="CHEBI:61977"/>
        <dbReference type="ChEBI" id="CHEBI:456216"/>
        <dbReference type="EC" id="2.7.11.1"/>
    </reaction>
</comment>
<dbReference type="InterPro" id="IPR001245">
    <property type="entry name" value="Ser-Thr/Tyr_kinase_cat_dom"/>
</dbReference>
<proteinExistence type="inferred from homology"/>
<evidence type="ECO:0000259" key="22">
    <source>
        <dbReference type="PROSITE" id="PS50927"/>
    </source>
</evidence>
<evidence type="ECO:0000259" key="21">
    <source>
        <dbReference type="PROSITE" id="PS50011"/>
    </source>
</evidence>
<keyword evidence="24" id="KW-1185">Reference proteome</keyword>
<evidence type="ECO:0000256" key="13">
    <source>
        <dbReference type="ARBA" id="ARBA00023157"/>
    </source>
</evidence>
<evidence type="ECO:0000256" key="16">
    <source>
        <dbReference type="ARBA" id="ARBA00047899"/>
    </source>
</evidence>
<protein>
    <recommendedName>
        <fullName evidence="18">Receptor-like serine/threonine-protein kinase</fullName>
        <ecNumber evidence="18">2.7.11.1</ecNumber>
    </recommendedName>
</protein>
<dbReference type="AlphaFoldDB" id="A0ABD3AXI1"/>
<sequence length="781" mass="87963">MMRLRRCCAIITIFILHLHNNVSEAQQNTLKPSDALIGSYNYLESTNKYFRFKFIQRPWSPQSWYLGIDCVFNDPPITVWVVFPNASGSYTSPRLFMSTDGQLQLFSYSQSLVVNADQPEMVENTTATLLDNGNLVLTAPDDGRILWQSFDYPSNTWLPGMKLGLFGSKNHLLASWMSKDNPSPGAFTFSINTDGSKNSVGGELVAMRRGVPYWRSGEWNGNNFSFLDRLNLPGIFDVLISYYFSNKSERYFTWNFTNDQYTITRLQSNGEIDLIPYTSYIVGTSGYAVACDVNEGEELDMYRNDAGCIINPKHSSCGGRYKFNKTIGDIDKWDILSNSSLGLGDCRDICRRTCSCDAFASQYSDGTGYKFAISGKYRFSYTDKGDTIYLRLEKAPRTLSFKWKLVIGLLLSLLMASILICLFCGCQKRIRRMRGTKKLGQSEEGDDDLPFFSLSSIRTATNDFSDENKLGQGGFGPVYKGELFNGQKIAVKRLSRLSGHGIQQFKNEVILISKLQHRNLVRLLGYCNEGEERLLVYEYLPNKSLDSILFDASKQALLDWKTRVNIIGGIAQGLLYLHKYSRLKIIHRDMKTSNILLDDEMNPKISDFGTARIFQDNDSRANTKTIVGTYGYMSPEYAMDGLFSEKSDVFSFGVMVLEIISGKKNTSFYHPDRDLNLLGYAWDLWKEGRVSDFADSTIAETFSISSGLRYVHIGLLCVQENAADRPTMLNVVSMLLNESTALLPPKQPAFSAIVSLHSDDYSGNPQPASIDDATFSDVQGR</sequence>
<dbReference type="PROSITE" id="PS50927">
    <property type="entry name" value="BULB_LECTIN"/>
    <property type="match status" value="1"/>
</dbReference>
<keyword evidence="13" id="KW-1015">Disulfide bond</keyword>
<evidence type="ECO:0000313" key="23">
    <source>
        <dbReference type="EMBL" id="KAL3535828.1"/>
    </source>
</evidence>
<feature type="domain" description="Bulb-type lectin" evidence="22">
    <location>
        <begin position="27"/>
        <end position="150"/>
    </location>
</feature>
<comment type="caution">
    <text evidence="23">The sequence shown here is derived from an EMBL/GenBank/DDBJ whole genome shotgun (WGS) entry which is preliminary data.</text>
</comment>
<dbReference type="Gene3D" id="2.90.10.10">
    <property type="entry name" value="Bulb-type lectin domain"/>
    <property type="match status" value="1"/>
</dbReference>
<dbReference type="PROSITE" id="PS50011">
    <property type="entry name" value="PROTEIN_KINASE_DOM"/>
    <property type="match status" value="1"/>
</dbReference>
<dbReference type="GO" id="GO:0030246">
    <property type="term" value="F:carbohydrate binding"/>
    <property type="evidence" value="ECO:0007669"/>
    <property type="project" value="UniProtKB-KW"/>
</dbReference>
<keyword evidence="14" id="KW-0675">Receptor</keyword>
<dbReference type="SMART" id="SM00220">
    <property type="entry name" value="S_TKc"/>
    <property type="match status" value="1"/>
</dbReference>
<evidence type="ECO:0000313" key="24">
    <source>
        <dbReference type="Proteomes" id="UP001630127"/>
    </source>
</evidence>
<dbReference type="Pfam" id="PF07714">
    <property type="entry name" value="PK_Tyr_Ser-Thr"/>
    <property type="match status" value="1"/>
</dbReference>
<dbReference type="SUPFAM" id="SSF51110">
    <property type="entry name" value="alpha-D-mannose-specific plant lectins"/>
    <property type="match status" value="1"/>
</dbReference>
<dbReference type="SUPFAM" id="SSF56112">
    <property type="entry name" value="Protein kinase-like (PK-like)"/>
    <property type="match status" value="1"/>
</dbReference>
<keyword evidence="6 20" id="KW-0732">Signal</keyword>
<name>A0ABD3AXI1_9GENT</name>
<evidence type="ECO:0000256" key="12">
    <source>
        <dbReference type="ARBA" id="ARBA00023136"/>
    </source>
</evidence>
<dbReference type="PROSITE" id="PS00108">
    <property type="entry name" value="PROTEIN_KINASE_ST"/>
    <property type="match status" value="1"/>
</dbReference>
<dbReference type="Gene3D" id="1.10.510.10">
    <property type="entry name" value="Transferase(Phosphotransferase) domain 1"/>
    <property type="match status" value="1"/>
</dbReference>
<keyword evidence="12 19" id="KW-0472">Membrane</keyword>
<dbReference type="SMART" id="SM00108">
    <property type="entry name" value="B_lectin"/>
    <property type="match status" value="1"/>
</dbReference>
<comment type="subcellular location">
    <subcellularLocation>
        <location evidence="1">Cell membrane</location>
        <topology evidence="1">Single-pass type I membrane protein</topology>
    </subcellularLocation>
</comment>
<comment type="catalytic activity">
    <reaction evidence="17 18">
        <text>L-seryl-[protein] + ATP = O-phospho-L-seryl-[protein] + ADP + H(+)</text>
        <dbReference type="Rhea" id="RHEA:17989"/>
        <dbReference type="Rhea" id="RHEA-COMP:9863"/>
        <dbReference type="Rhea" id="RHEA-COMP:11604"/>
        <dbReference type="ChEBI" id="CHEBI:15378"/>
        <dbReference type="ChEBI" id="CHEBI:29999"/>
        <dbReference type="ChEBI" id="CHEBI:30616"/>
        <dbReference type="ChEBI" id="CHEBI:83421"/>
        <dbReference type="ChEBI" id="CHEBI:456216"/>
        <dbReference type="EC" id="2.7.11.1"/>
    </reaction>
</comment>
<keyword evidence="4 18" id="KW-0808">Transferase</keyword>
<feature type="domain" description="Protein kinase" evidence="21">
    <location>
        <begin position="464"/>
        <end position="750"/>
    </location>
</feature>
<keyword evidence="10 18" id="KW-0067">ATP-binding</keyword>
<keyword evidence="7" id="KW-0430">Lectin</keyword>
<keyword evidence="8 18" id="KW-0547">Nucleotide-binding</keyword>
<dbReference type="GO" id="GO:0004674">
    <property type="term" value="F:protein serine/threonine kinase activity"/>
    <property type="evidence" value="ECO:0007669"/>
    <property type="project" value="UniProtKB-KW"/>
</dbReference>
<evidence type="ECO:0000256" key="1">
    <source>
        <dbReference type="ARBA" id="ARBA00004251"/>
    </source>
</evidence>
<dbReference type="InterPro" id="IPR001480">
    <property type="entry name" value="Bulb-type_lectin_dom"/>
</dbReference>
<evidence type="ECO:0000256" key="14">
    <source>
        <dbReference type="ARBA" id="ARBA00023170"/>
    </source>
</evidence>
<evidence type="ECO:0000256" key="8">
    <source>
        <dbReference type="ARBA" id="ARBA00022741"/>
    </source>
</evidence>
<evidence type="ECO:0000256" key="15">
    <source>
        <dbReference type="ARBA" id="ARBA00023180"/>
    </source>
</evidence>
<dbReference type="Gene3D" id="3.30.200.20">
    <property type="entry name" value="Phosphorylase Kinase, domain 1"/>
    <property type="match status" value="1"/>
</dbReference>
<evidence type="ECO:0000256" key="18">
    <source>
        <dbReference type="PIRNR" id="PIRNR000641"/>
    </source>
</evidence>
<evidence type="ECO:0000256" key="19">
    <source>
        <dbReference type="SAM" id="Phobius"/>
    </source>
</evidence>
<keyword evidence="11 19" id="KW-1133">Transmembrane helix</keyword>
<keyword evidence="2" id="KW-1003">Cell membrane</keyword>
<dbReference type="FunFam" id="3.30.200.20:FF:000330">
    <property type="entry name" value="G-type lectin S-receptor-like serine/threonine-protein kinase At4g03230"/>
    <property type="match status" value="1"/>
</dbReference>
<dbReference type="PIRSF" id="PIRSF000641">
    <property type="entry name" value="SRK"/>
    <property type="match status" value="1"/>
</dbReference>
<dbReference type="EC" id="2.7.11.1" evidence="18"/>
<comment type="similarity">
    <text evidence="18">Belongs to the protein kinase superfamily. Ser/Thr protein kinase family.</text>
</comment>
<dbReference type="InterPro" id="IPR008271">
    <property type="entry name" value="Ser/Thr_kinase_AS"/>
</dbReference>
<evidence type="ECO:0000256" key="10">
    <source>
        <dbReference type="ARBA" id="ARBA00022840"/>
    </source>
</evidence>
<dbReference type="PANTHER" id="PTHR27002">
    <property type="entry name" value="RECEPTOR-LIKE SERINE/THREONINE-PROTEIN KINASE SD1-8"/>
    <property type="match status" value="1"/>
</dbReference>
<dbReference type="InterPro" id="IPR036426">
    <property type="entry name" value="Bulb-type_lectin_dom_sf"/>
</dbReference>
<keyword evidence="3 18" id="KW-0723">Serine/threonine-protein kinase</keyword>
<dbReference type="InterPro" id="IPR000719">
    <property type="entry name" value="Prot_kinase_dom"/>
</dbReference>
<feature type="chain" id="PRO_5044836528" description="Receptor-like serine/threonine-protein kinase" evidence="20">
    <location>
        <begin position="26"/>
        <end position="781"/>
    </location>
</feature>
<dbReference type="CDD" id="cd14066">
    <property type="entry name" value="STKc_IRAK"/>
    <property type="match status" value="1"/>
</dbReference>
<dbReference type="Proteomes" id="UP001630127">
    <property type="component" value="Unassembled WGS sequence"/>
</dbReference>
<reference evidence="23 24" key="1">
    <citation type="submission" date="2024-11" db="EMBL/GenBank/DDBJ databases">
        <title>A near-complete genome assembly of Cinchona calisaya.</title>
        <authorList>
            <person name="Lian D.C."/>
            <person name="Zhao X.W."/>
            <person name="Wei L."/>
        </authorList>
    </citation>
    <scope>NUCLEOTIDE SEQUENCE [LARGE SCALE GENOMIC DNA]</scope>
    <source>
        <tissue evidence="23">Nenye</tissue>
    </source>
</reference>